<evidence type="ECO:0000256" key="1">
    <source>
        <dbReference type="SAM" id="MobiDB-lite"/>
    </source>
</evidence>
<proteinExistence type="evidence at transcript level"/>
<name>A0A023FYS7_AMBPA</name>
<feature type="region of interest" description="Disordered" evidence="1">
    <location>
        <begin position="104"/>
        <end position="176"/>
    </location>
</feature>
<dbReference type="EMBL" id="GBBL01000638">
    <property type="protein sequence ID" value="JAC26682.1"/>
    <property type="molecule type" value="mRNA"/>
</dbReference>
<reference evidence="3" key="1">
    <citation type="submission" date="2014-03" db="EMBL/GenBank/DDBJ databases">
        <title>The sialotranscriptome of Amblyomma triste, Amblyomma parvum and Amblyomma cajennense ticks, uncovered by 454-based RNA-seq.</title>
        <authorList>
            <person name="Garcia G.R."/>
            <person name="Gardinassi L.G."/>
            <person name="Ribeiro J.M."/>
            <person name="Anatrielo E."/>
            <person name="Ferreira B.R."/>
            <person name="Moreira H.N."/>
            <person name="Mafra C."/>
            <person name="Olegario M.M."/>
            <person name="Szabo P.J."/>
            <person name="Miranda-Santos I.K."/>
            <person name="Maruyama S.R."/>
        </authorList>
    </citation>
    <scope>NUCLEOTIDE SEQUENCE</scope>
    <source>
        <strain evidence="3">Araguapaz</strain>
        <tissue evidence="3">Salivary glands</tissue>
    </source>
</reference>
<feature type="signal peptide" evidence="2">
    <location>
        <begin position="1"/>
        <end position="19"/>
    </location>
</feature>
<keyword evidence="2" id="KW-0732">Signal</keyword>
<sequence>MVFLGLLCVFFLQALCVSTQIVRDCEPKDPENAGPVDHCNFYCGQNPKNEWRMGYYRNGTECKLDGSRDPGVCLDIHNKEGCYRKGSQEAKTFLGLTTTTIATTTTTSTTTPTTTTTPSPTTSPESSAETPKTEHPKPTKQKRRSPPTNRRSQRNANLERTPRQEPLSRSGKNIKK</sequence>
<feature type="compositionally biased region" description="Low complexity" evidence="1">
    <location>
        <begin position="104"/>
        <end position="130"/>
    </location>
</feature>
<evidence type="ECO:0000313" key="3">
    <source>
        <dbReference type="EMBL" id="JAC26682.1"/>
    </source>
</evidence>
<accession>A0A023FYS7</accession>
<feature type="compositionally biased region" description="Polar residues" evidence="1">
    <location>
        <begin position="146"/>
        <end position="158"/>
    </location>
</feature>
<protein>
    <submittedName>
        <fullName evidence="3">Putative basic tail protein</fullName>
    </submittedName>
</protein>
<evidence type="ECO:0000256" key="2">
    <source>
        <dbReference type="SAM" id="SignalP"/>
    </source>
</evidence>
<organism evidence="3">
    <name type="scientific">Amblyomma parvum</name>
    <name type="common">South American tick</name>
    <dbReference type="NCBI Taxonomy" id="251391"/>
    <lineage>
        <taxon>Eukaryota</taxon>
        <taxon>Metazoa</taxon>
        <taxon>Ecdysozoa</taxon>
        <taxon>Arthropoda</taxon>
        <taxon>Chelicerata</taxon>
        <taxon>Arachnida</taxon>
        <taxon>Acari</taxon>
        <taxon>Parasitiformes</taxon>
        <taxon>Ixodida</taxon>
        <taxon>Ixodoidea</taxon>
        <taxon>Ixodidae</taxon>
        <taxon>Amblyomminae</taxon>
        <taxon>Amblyomma</taxon>
    </lineage>
</organism>
<feature type="chain" id="PRO_5001517791" evidence="2">
    <location>
        <begin position="20"/>
        <end position="176"/>
    </location>
</feature>
<dbReference type="AlphaFoldDB" id="A0A023FYS7"/>